<evidence type="ECO:0000256" key="2">
    <source>
        <dbReference type="SAM" id="SignalP"/>
    </source>
</evidence>
<dbReference type="Pfam" id="PF20245">
    <property type="entry name" value="DUF6600"/>
    <property type="match status" value="1"/>
</dbReference>
<feature type="compositionally biased region" description="Basic and acidic residues" evidence="1">
    <location>
        <begin position="383"/>
        <end position="396"/>
    </location>
</feature>
<keyword evidence="2" id="KW-0732">Signal</keyword>
<organism evidence="3 4">
    <name type="scientific">Rhodoferax ferrireducens</name>
    <dbReference type="NCBI Taxonomy" id="192843"/>
    <lineage>
        <taxon>Bacteria</taxon>
        <taxon>Pseudomonadati</taxon>
        <taxon>Pseudomonadota</taxon>
        <taxon>Betaproteobacteria</taxon>
        <taxon>Burkholderiales</taxon>
        <taxon>Comamonadaceae</taxon>
        <taxon>Rhodoferax</taxon>
    </lineage>
</organism>
<feature type="compositionally biased region" description="Low complexity" evidence="1">
    <location>
        <begin position="558"/>
        <end position="567"/>
    </location>
</feature>
<feature type="compositionally biased region" description="Basic and acidic residues" evidence="1">
    <location>
        <begin position="357"/>
        <end position="369"/>
    </location>
</feature>
<feature type="region of interest" description="Disordered" evidence="1">
    <location>
        <begin position="327"/>
        <end position="621"/>
    </location>
</feature>
<feature type="signal peptide" evidence="2">
    <location>
        <begin position="1"/>
        <end position="27"/>
    </location>
</feature>
<protein>
    <recommendedName>
        <fullName evidence="5">Chromosome partitioning protein ParA</fullName>
    </recommendedName>
</protein>
<reference evidence="3 4" key="1">
    <citation type="submission" date="2023-07" db="EMBL/GenBank/DDBJ databases">
        <title>Sorghum-associated microbial communities from plants grown in Nebraska, USA.</title>
        <authorList>
            <person name="Schachtman D."/>
        </authorList>
    </citation>
    <scope>NUCLEOTIDE SEQUENCE [LARGE SCALE GENOMIC DNA]</scope>
    <source>
        <strain evidence="3 4">BE313</strain>
    </source>
</reference>
<keyword evidence="4" id="KW-1185">Reference proteome</keyword>
<dbReference type="PANTHER" id="PTHR38731">
    <property type="entry name" value="LIPL45-RELATED LIPOPROTEIN-RELATED"/>
    <property type="match status" value="1"/>
</dbReference>
<dbReference type="RefSeq" id="WP_310373211.1">
    <property type="nucleotide sequence ID" value="NZ_JAVDXT010000002.1"/>
</dbReference>
<evidence type="ECO:0000256" key="1">
    <source>
        <dbReference type="SAM" id="MobiDB-lite"/>
    </source>
</evidence>
<name>A0ABU2C8B3_9BURK</name>
<gene>
    <name evidence="3" type="ORF">J2X19_002253</name>
</gene>
<feature type="compositionally biased region" description="Low complexity" evidence="1">
    <location>
        <begin position="518"/>
        <end position="535"/>
    </location>
</feature>
<accession>A0ABU2C8B3</accession>
<evidence type="ECO:0000313" key="3">
    <source>
        <dbReference type="EMBL" id="MDR7377574.1"/>
    </source>
</evidence>
<evidence type="ECO:0000313" key="4">
    <source>
        <dbReference type="Proteomes" id="UP001180487"/>
    </source>
</evidence>
<dbReference type="PANTHER" id="PTHR38731:SF3">
    <property type="entry name" value="BLL6125 PROTEIN"/>
    <property type="match status" value="1"/>
</dbReference>
<proteinExistence type="predicted"/>
<dbReference type="EMBL" id="JAVDXT010000002">
    <property type="protein sequence ID" value="MDR7377574.1"/>
    <property type="molecule type" value="Genomic_DNA"/>
</dbReference>
<dbReference type="Proteomes" id="UP001180487">
    <property type="component" value="Unassembled WGS sequence"/>
</dbReference>
<evidence type="ECO:0008006" key="5">
    <source>
        <dbReference type="Google" id="ProtNLM"/>
    </source>
</evidence>
<feature type="compositionally biased region" description="Low complexity" evidence="1">
    <location>
        <begin position="482"/>
        <end position="491"/>
    </location>
</feature>
<feature type="compositionally biased region" description="Basic and acidic residues" evidence="1">
    <location>
        <begin position="492"/>
        <end position="502"/>
    </location>
</feature>
<feature type="chain" id="PRO_5047258228" description="Chromosome partitioning protein ParA" evidence="2">
    <location>
        <begin position="28"/>
        <end position="621"/>
    </location>
</feature>
<dbReference type="InterPro" id="IPR046535">
    <property type="entry name" value="DUF6600"/>
</dbReference>
<sequence length="621" mass="70667">MPSSFLQRSARLLGALLLVAASGLAVAQSDPPSRVGRLSLVEGSVSFAPGSSEDWGPAEFNRPLTSGDRLQTGPGARAELHSGSTALRLAGQTVLEISELDDDNTRLTLTQGTLALRVRNLYPGERMEINTPNLAFTVSQPGEYRLDVDPNYRTTGITVRSGSGVAYGENGAARTLGSQQQIRFADRQLAQEVAQNNPPRDGFDLWSFARDKAEDQSQSARYVSRDTIGYQQLDSYGDWRTDTQYGPVWIPRVSSGQWAPYRNGQWRWVPPWGWTWVDDAPWGFAPFHYGRWAQIGLQWAWVPGPIRPRPVYAPALVGFPHDRDNAWQDHRRPPSSGWFPLAPGEPWRPNYRPPQRGNEHQNRPPDARPDLPGYQAPGAPVWRGDRPRPFEPDAGRVPHMVQPPQPGIAPRPGGLTDAYPQAIPRPRPEMRPAEIPQQPTPAARNQAEQDQRALMQRQQQAERERAQQEQNRNQTAREQEQRQGMQQQMQRQQERQRQELLQREQAQPAERLQQPTPAARNQAEQEQRALMQRQQQAERERAQQEQNRNQAAREQEQRQGMQQQMQRQQERQRQELLQREQAQREAQQRQQAAPPGTPPQSGVPEPRQRPLWPLRDSGSSR</sequence>
<comment type="caution">
    <text evidence="3">The sequence shown here is derived from an EMBL/GenBank/DDBJ whole genome shotgun (WGS) entry which is preliminary data.</text>
</comment>
<feature type="compositionally biased region" description="Basic and acidic residues" evidence="1">
    <location>
        <begin position="568"/>
        <end position="587"/>
    </location>
</feature>